<sequence length="187" mass="20621">MDSPPLSEPLDISRIRRPDVALLRYYALCALATGPAFPLTLIPLLCRYYTLRYRFDDRGITLSWGVLFRTETYLTYKRIQDIHLNRNLVQRWLGLATLNVQTASGSASPEMKIEGVLEAEALRDYLYARMRGAKHAGAEAADAQSPAAVAQSIPPSASQDEVLQLLTSIRDNLQALGGSPTKGESPS</sequence>
<gene>
    <name evidence="3" type="ORF">UC8_53630</name>
</gene>
<dbReference type="AlphaFoldDB" id="A0A5B9R1M6"/>
<accession>A0A5B9R1M6</accession>
<feature type="domain" description="YdbS-like PH" evidence="2">
    <location>
        <begin position="48"/>
        <end position="126"/>
    </location>
</feature>
<dbReference type="OrthoDB" id="5382945at2"/>
<dbReference type="KEGG" id="rul:UC8_53630"/>
<protein>
    <submittedName>
        <fullName evidence="3">Bacterial membrane flanked domain protein</fullName>
    </submittedName>
</protein>
<keyword evidence="1" id="KW-0812">Transmembrane</keyword>
<evidence type="ECO:0000256" key="1">
    <source>
        <dbReference type="SAM" id="Phobius"/>
    </source>
</evidence>
<name>A0A5B9R1M6_9BACT</name>
<dbReference type="RefSeq" id="WP_068131383.1">
    <property type="nucleotide sequence ID" value="NZ_CP042914.1"/>
</dbReference>
<dbReference type="PANTHER" id="PTHR34473">
    <property type="entry name" value="UPF0699 TRANSMEMBRANE PROTEIN YDBS"/>
    <property type="match status" value="1"/>
</dbReference>
<organism evidence="3 4">
    <name type="scientific">Roseimaritima ulvae</name>
    <dbReference type="NCBI Taxonomy" id="980254"/>
    <lineage>
        <taxon>Bacteria</taxon>
        <taxon>Pseudomonadati</taxon>
        <taxon>Planctomycetota</taxon>
        <taxon>Planctomycetia</taxon>
        <taxon>Pirellulales</taxon>
        <taxon>Pirellulaceae</taxon>
        <taxon>Roseimaritima</taxon>
    </lineage>
</organism>
<proteinExistence type="predicted"/>
<dbReference type="EMBL" id="CP042914">
    <property type="protein sequence ID" value="QEG43316.1"/>
    <property type="molecule type" value="Genomic_DNA"/>
</dbReference>
<feature type="transmembrane region" description="Helical" evidence="1">
    <location>
        <begin position="25"/>
        <end position="46"/>
    </location>
</feature>
<keyword evidence="1" id="KW-1133">Transmembrane helix</keyword>
<keyword evidence="4" id="KW-1185">Reference proteome</keyword>
<dbReference type="Proteomes" id="UP000325286">
    <property type="component" value="Chromosome"/>
</dbReference>
<dbReference type="Pfam" id="PF03703">
    <property type="entry name" value="bPH_2"/>
    <property type="match status" value="1"/>
</dbReference>
<evidence type="ECO:0000313" key="3">
    <source>
        <dbReference type="EMBL" id="QEG43316.1"/>
    </source>
</evidence>
<evidence type="ECO:0000259" key="2">
    <source>
        <dbReference type="Pfam" id="PF03703"/>
    </source>
</evidence>
<dbReference type="PANTHER" id="PTHR34473:SF2">
    <property type="entry name" value="UPF0699 TRANSMEMBRANE PROTEIN YDBT"/>
    <property type="match status" value="1"/>
</dbReference>
<dbReference type="InterPro" id="IPR005182">
    <property type="entry name" value="YdbS-like_PH"/>
</dbReference>
<evidence type="ECO:0000313" key="4">
    <source>
        <dbReference type="Proteomes" id="UP000325286"/>
    </source>
</evidence>
<keyword evidence="1" id="KW-0472">Membrane</keyword>
<reference evidence="3 4" key="1">
    <citation type="submission" date="2019-08" db="EMBL/GenBank/DDBJ databases">
        <title>Deep-cultivation of Planctomycetes and their phenomic and genomic characterization uncovers novel biology.</title>
        <authorList>
            <person name="Wiegand S."/>
            <person name="Jogler M."/>
            <person name="Boedeker C."/>
            <person name="Pinto D."/>
            <person name="Vollmers J."/>
            <person name="Rivas-Marin E."/>
            <person name="Kohn T."/>
            <person name="Peeters S.H."/>
            <person name="Heuer A."/>
            <person name="Rast P."/>
            <person name="Oberbeckmann S."/>
            <person name="Bunk B."/>
            <person name="Jeske O."/>
            <person name="Meyerdierks A."/>
            <person name="Storesund J.E."/>
            <person name="Kallscheuer N."/>
            <person name="Luecker S."/>
            <person name="Lage O.M."/>
            <person name="Pohl T."/>
            <person name="Merkel B.J."/>
            <person name="Hornburger P."/>
            <person name="Mueller R.-W."/>
            <person name="Bruemmer F."/>
            <person name="Labrenz M."/>
            <person name="Spormann A.M."/>
            <person name="Op den Camp H."/>
            <person name="Overmann J."/>
            <person name="Amann R."/>
            <person name="Jetten M.S.M."/>
            <person name="Mascher T."/>
            <person name="Medema M.H."/>
            <person name="Devos D.P."/>
            <person name="Kaster A.-K."/>
            <person name="Ovreas L."/>
            <person name="Rohde M."/>
            <person name="Galperin M.Y."/>
            <person name="Jogler C."/>
        </authorList>
    </citation>
    <scope>NUCLEOTIDE SEQUENCE [LARGE SCALE GENOMIC DNA]</scope>
    <source>
        <strain evidence="3 4">UC8</strain>
    </source>
</reference>